<dbReference type="GO" id="GO:0030488">
    <property type="term" value="P:tRNA methylation"/>
    <property type="evidence" value="ECO:0007669"/>
    <property type="project" value="TreeGrafter"/>
</dbReference>
<feature type="non-terminal residue" evidence="5">
    <location>
        <position position="41"/>
    </location>
</feature>
<evidence type="ECO:0000256" key="3">
    <source>
        <dbReference type="ARBA" id="ARBA00022827"/>
    </source>
</evidence>
<dbReference type="Pfam" id="PF01134">
    <property type="entry name" value="GIDA"/>
    <property type="match status" value="1"/>
</dbReference>
<keyword evidence="2" id="KW-0285">Flavoprotein</keyword>
<dbReference type="InterPro" id="IPR036188">
    <property type="entry name" value="FAD/NAD-bd_sf"/>
</dbReference>
<dbReference type="GO" id="GO:0002098">
    <property type="term" value="P:tRNA wobble uridine modification"/>
    <property type="evidence" value="ECO:0007669"/>
    <property type="project" value="TreeGrafter"/>
</dbReference>
<comment type="cofactor">
    <cofactor evidence="1">
        <name>FAD</name>
        <dbReference type="ChEBI" id="CHEBI:57692"/>
    </cofactor>
</comment>
<evidence type="ECO:0000313" key="5">
    <source>
        <dbReference type="EMBL" id="SVC21413.1"/>
    </source>
</evidence>
<dbReference type="SUPFAM" id="SSF51905">
    <property type="entry name" value="FAD/NAD(P)-binding domain"/>
    <property type="match status" value="1"/>
</dbReference>
<sequence length="41" mass="4299">MKRSKYFPVIVVGGGHAGTEAALASARMGVDTLLITHNVET</sequence>
<dbReference type="PANTHER" id="PTHR11806">
    <property type="entry name" value="GLUCOSE INHIBITED DIVISION PROTEIN A"/>
    <property type="match status" value="1"/>
</dbReference>
<dbReference type="InterPro" id="IPR040131">
    <property type="entry name" value="MnmG_N"/>
</dbReference>
<evidence type="ECO:0000259" key="4">
    <source>
        <dbReference type="Pfam" id="PF01134"/>
    </source>
</evidence>
<feature type="domain" description="MnmG N-terminal" evidence="4">
    <location>
        <begin position="9"/>
        <end position="41"/>
    </location>
</feature>
<reference evidence="5" key="1">
    <citation type="submission" date="2018-05" db="EMBL/GenBank/DDBJ databases">
        <authorList>
            <person name="Lanie J.A."/>
            <person name="Ng W.-L."/>
            <person name="Kazmierczak K.M."/>
            <person name="Andrzejewski T.M."/>
            <person name="Davidsen T.M."/>
            <person name="Wayne K.J."/>
            <person name="Tettelin H."/>
            <person name="Glass J.I."/>
            <person name="Rusch D."/>
            <person name="Podicherti R."/>
            <person name="Tsui H.-C.T."/>
            <person name="Winkler M.E."/>
        </authorList>
    </citation>
    <scope>NUCLEOTIDE SEQUENCE</scope>
</reference>
<organism evidence="5">
    <name type="scientific">marine metagenome</name>
    <dbReference type="NCBI Taxonomy" id="408172"/>
    <lineage>
        <taxon>unclassified sequences</taxon>
        <taxon>metagenomes</taxon>
        <taxon>ecological metagenomes</taxon>
    </lineage>
</organism>
<gene>
    <name evidence="5" type="ORF">METZ01_LOCUS274267</name>
</gene>
<name>A0A382KD32_9ZZZZ</name>
<dbReference type="EMBL" id="UINC01079422">
    <property type="protein sequence ID" value="SVC21413.1"/>
    <property type="molecule type" value="Genomic_DNA"/>
</dbReference>
<dbReference type="InterPro" id="IPR002218">
    <property type="entry name" value="MnmG-rel"/>
</dbReference>
<evidence type="ECO:0000256" key="1">
    <source>
        <dbReference type="ARBA" id="ARBA00001974"/>
    </source>
</evidence>
<dbReference type="GO" id="GO:0005829">
    <property type="term" value="C:cytosol"/>
    <property type="evidence" value="ECO:0007669"/>
    <property type="project" value="TreeGrafter"/>
</dbReference>
<dbReference type="AlphaFoldDB" id="A0A382KD32"/>
<proteinExistence type="predicted"/>
<protein>
    <recommendedName>
        <fullName evidence="4">MnmG N-terminal domain-containing protein</fullName>
    </recommendedName>
</protein>
<dbReference type="GO" id="GO:0050660">
    <property type="term" value="F:flavin adenine dinucleotide binding"/>
    <property type="evidence" value="ECO:0007669"/>
    <property type="project" value="InterPro"/>
</dbReference>
<accession>A0A382KD32</accession>
<dbReference type="PANTHER" id="PTHR11806:SF0">
    <property type="entry name" value="PROTEIN MTO1 HOMOLOG, MITOCHONDRIAL"/>
    <property type="match status" value="1"/>
</dbReference>
<keyword evidence="3" id="KW-0274">FAD</keyword>
<evidence type="ECO:0000256" key="2">
    <source>
        <dbReference type="ARBA" id="ARBA00022630"/>
    </source>
</evidence>
<dbReference type="Gene3D" id="3.50.50.60">
    <property type="entry name" value="FAD/NAD(P)-binding domain"/>
    <property type="match status" value="1"/>
</dbReference>